<protein>
    <submittedName>
        <fullName evidence="1">Uncharacterized protein</fullName>
    </submittedName>
</protein>
<dbReference type="AlphaFoldDB" id="A0A0E9RX56"/>
<proteinExistence type="predicted"/>
<evidence type="ECO:0000313" key="1">
    <source>
        <dbReference type="EMBL" id="JAH33467.1"/>
    </source>
</evidence>
<name>A0A0E9RX56_ANGAN</name>
<reference evidence="1" key="1">
    <citation type="submission" date="2014-11" db="EMBL/GenBank/DDBJ databases">
        <authorList>
            <person name="Amaro Gonzalez C."/>
        </authorList>
    </citation>
    <scope>NUCLEOTIDE SEQUENCE</scope>
</reference>
<sequence>MINISHSITIFFLTANKNINRLILNSILHTSQSYICPTVCYATHTVLYIPHVHLLTPIITASCYNFIEMPLSAHLVVTLSICNVVNVKDYYEDYS</sequence>
<organism evidence="1">
    <name type="scientific">Anguilla anguilla</name>
    <name type="common">European freshwater eel</name>
    <name type="synonym">Muraena anguilla</name>
    <dbReference type="NCBI Taxonomy" id="7936"/>
    <lineage>
        <taxon>Eukaryota</taxon>
        <taxon>Metazoa</taxon>
        <taxon>Chordata</taxon>
        <taxon>Craniata</taxon>
        <taxon>Vertebrata</taxon>
        <taxon>Euteleostomi</taxon>
        <taxon>Actinopterygii</taxon>
        <taxon>Neopterygii</taxon>
        <taxon>Teleostei</taxon>
        <taxon>Anguilliformes</taxon>
        <taxon>Anguillidae</taxon>
        <taxon>Anguilla</taxon>
    </lineage>
</organism>
<reference evidence="1" key="2">
    <citation type="journal article" date="2015" name="Fish Shellfish Immunol.">
        <title>Early steps in the European eel (Anguilla anguilla)-Vibrio vulnificus interaction in the gills: Role of the RtxA13 toxin.</title>
        <authorList>
            <person name="Callol A."/>
            <person name="Pajuelo D."/>
            <person name="Ebbesson L."/>
            <person name="Teles M."/>
            <person name="MacKenzie S."/>
            <person name="Amaro C."/>
        </authorList>
    </citation>
    <scope>NUCLEOTIDE SEQUENCE</scope>
</reference>
<dbReference type="EMBL" id="GBXM01075110">
    <property type="protein sequence ID" value="JAH33467.1"/>
    <property type="molecule type" value="Transcribed_RNA"/>
</dbReference>
<accession>A0A0E9RX56</accession>